<organism evidence="1">
    <name type="scientific">human gut metagenome</name>
    <dbReference type="NCBI Taxonomy" id="408170"/>
    <lineage>
        <taxon>unclassified sequences</taxon>
        <taxon>metagenomes</taxon>
        <taxon>organismal metagenomes</taxon>
    </lineage>
</organism>
<gene>
    <name evidence="1" type="ORF">Q604_UNBC17413G0001</name>
</gene>
<dbReference type="AlphaFoldDB" id="W1X7V1"/>
<protein>
    <submittedName>
        <fullName evidence="1">Uncharacterized protein</fullName>
    </submittedName>
</protein>
<dbReference type="EMBL" id="AZMM01017413">
    <property type="protein sequence ID" value="ETJ26368.1"/>
    <property type="molecule type" value="Genomic_DNA"/>
</dbReference>
<feature type="non-terminal residue" evidence="1">
    <location>
        <position position="88"/>
    </location>
</feature>
<evidence type="ECO:0000313" key="1">
    <source>
        <dbReference type="EMBL" id="ETJ26368.1"/>
    </source>
</evidence>
<comment type="caution">
    <text evidence="1">The sequence shown here is derived from an EMBL/GenBank/DDBJ whole genome shotgun (WGS) entry which is preliminary data.</text>
</comment>
<proteinExistence type="predicted"/>
<accession>W1X7V1</accession>
<reference evidence="1" key="1">
    <citation type="submission" date="2013-12" db="EMBL/GenBank/DDBJ databases">
        <title>A Varibaculum cambriense genome reconstructed from a premature infant gut community with otherwise low bacterial novelty that shifts toward anaerobic metabolism during the third week of life.</title>
        <authorList>
            <person name="Brown C.T."/>
            <person name="Sharon I."/>
            <person name="Thomas B.C."/>
            <person name="Castelle C.J."/>
            <person name="Morowitz M.J."/>
            <person name="Banfield J.F."/>
        </authorList>
    </citation>
    <scope>NUCLEOTIDE SEQUENCE</scope>
</reference>
<feature type="non-terminal residue" evidence="1">
    <location>
        <position position="1"/>
    </location>
</feature>
<name>W1X7V1_9ZZZZ</name>
<sequence length="88" mass="10518">LNSGEFATNVELFEALDYERDRISESLWYLSHDLSEEFELFERGGGFSEETKRLSEALKNPEYLKETIREYDRFIAGYKENRNVLQFH</sequence>